<evidence type="ECO:0000256" key="1">
    <source>
        <dbReference type="ARBA" id="ARBA00023015"/>
    </source>
</evidence>
<reference evidence="4" key="2">
    <citation type="journal article" date="2015" name="Data Brief">
        <title>Shoot transcriptome of the giant reed, Arundo donax.</title>
        <authorList>
            <person name="Barrero R.A."/>
            <person name="Guerrero F.D."/>
            <person name="Moolhuijzen P."/>
            <person name="Goolsby J.A."/>
            <person name="Tidwell J."/>
            <person name="Bellgard S.E."/>
            <person name="Bellgard M.I."/>
        </authorList>
    </citation>
    <scope>NUCLEOTIDE SEQUENCE</scope>
    <source>
        <tissue evidence="4">Shoot tissue taken approximately 20 cm above the soil surface</tissue>
    </source>
</reference>
<dbReference type="PROSITE" id="PS50985">
    <property type="entry name" value="GRAS"/>
    <property type="match status" value="1"/>
</dbReference>
<comment type="similarity">
    <text evidence="3">Belongs to the GRAS family.</text>
</comment>
<organism evidence="4">
    <name type="scientific">Arundo donax</name>
    <name type="common">Giant reed</name>
    <name type="synonym">Donax arundinaceus</name>
    <dbReference type="NCBI Taxonomy" id="35708"/>
    <lineage>
        <taxon>Eukaryota</taxon>
        <taxon>Viridiplantae</taxon>
        <taxon>Streptophyta</taxon>
        <taxon>Embryophyta</taxon>
        <taxon>Tracheophyta</taxon>
        <taxon>Spermatophyta</taxon>
        <taxon>Magnoliopsida</taxon>
        <taxon>Liliopsida</taxon>
        <taxon>Poales</taxon>
        <taxon>Poaceae</taxon>
        <taxon>PACMAD clade</taxon>
        <taxon>Arundinoideae</taxon>
        <taxon>Arundineae</taxon>
        <taxon>Arundo</taxon>
    </lineage>
</organism>
<protein>
    <submittedName>
        <fullName evidence="4">Uncharacterized protein</fullName>
    </submittedName>
</protein>
<accession>A0A0A9GSG1</accession>
<dbReference type="InterPro" id="IPR005202">
    <property type="entry name" value="TF_GRAS"/>
</dbReference>
<dbReference type="AlphaFoldDB" id="A0A0A9GSG1"/>
<proteinExistence type="inferred from homology"/>
<keyword evidence="1" id="KW-0805">Transcription regulation</keyword>
<keyword evidence="2" id="KW-0804">Transcription</keyword>
<sequence>MTRSNIRTLMEQSVVIDSLSPRNVVLNNISKMKPDVFVQGIVNGSYGTFFLSRFREALLYHSTLFDMLDATMPWESQLRLLF</sequence>
<dbReference type="Pfam" id="PF03514">
    <property type="entry name" value="GRAS"/>
    <property type="match status" value="1"/>
</dbReference>
<reference evidence="4" key="1">
    <citation type="submission" date="2014-09" db="EMBL/GenBank/DDBJ databases">
        <authorList>
            <person name="Magalhaes I.L.F."/>
            <person name="Oliveira U."/>
            <person name="Santos F.R."/>
            <person name="Vidigal T.H.D.A."/>
            <person name="Brescovit A.D."/>
            <person name="Santos A.J."/>
        </authorList>
    </citation>
    <scope>NUCLEOTIDE SEQUENCE</scope>
    <source>
        <tissue evidence="4">Shoot tissue taken approximately 20 cm above the soil surface</tissue>
    </source>
</reference>
<dbReference type="EMBL" id="GBRH01172425">
    <property type="protein sequence ID" value="JAE25471.1"/>
    <property type="molecule type" value="Transcribed_RNA"/>
</dbReference>
<evidence type="ECO:0000256" key="3">
    <source>
        <dbReference type="PROSITE-ProRule" id="PRU01191"/>
    </source>
</evidence>
<evidence type="ECO:0000313" key="4">
    <source>
        <dbReference type="EMBL" id="JAE25471.1"/>
    </source>
</evidence>
<name>A0A0A9GSG1_ARUDO</name>
<evidence type="ECO:0000256" key="2">
    <source>
        <dbReference type="ARBA" id="ARBA00023163"/>
    </source>
</evidence>
<comment type="caution">
    <text evidence="3">Lacks conserved residue(s) required for the propagation of feature annotation.</text>
</comment>